<reference evidence="8" key="1">
    <citation type="submission" date="2020-07" db="EMBL/GenBank/DDBJ databases">
        <title>Koleobacter methoxysyntrophicus gen. nov., sp. nov., a novel anaerobic bacterium isolated from deep subsurface oil field and proposal of Koleobacterales ord. nov. in the phylum Firmicutes.</title>
        <authorList>
            <person name="Sakamoto S."/>
            <person name="Tamaki H."/>
        </authorList>
    </citation>
    <scope>NUCLEOTIDE SEQUENCE</scope>
    <source>
        <strain evidence="8">NRmbB1</strain>
    </source>
</reference>
<dbReference type="PROSITE" id="PS50112">
    <property type="entry name" value="PAS"/>
    <property type="match status" value="1"/>
</dbReference>
<dbReference type="SMART" id="SM00091">
    <property type="entry name" value="PAS"/>
    <property type="match status" value="1"/>
</dbReference>
<evidence type="ECO:0000256" key="3">
    <source>
        <dbReference type="ARBA" id="ARBA00023015"/>
    </source>
</evidence>
<dbReference type="InterPro" id="IPR009057">
    <property type="entry name" value="Homeodomain-like_sf"/>
</dbReference>
<accession>A0A8A0RLM9</accession>
<dbReference type="InterPro" id="IPR025944">
    <property type="entry name" value="Sigma_54_int_dom_CS"/>
</dbReference>
<evidence type="ECO:0000313" key="9">
    <source>
        <dbReference type="Proteomes" id="UP000662904"/>
    </source>
</evidence>
<dbReference type="InterPro" id="IPR029016">
    <property type="entry name" value="GAF-like_dom_sf"/>
</dbReference>
<dbReference type="Pfam" id="PF00989">
    <property type="entry name" value="PAS"/>
    <property type="match status" value="1"/>
</dbReference>
<dbReference type="AlphaFoldDB" id="A0A8A0RLM9"/>
<dbReference type="Proteomes" id="UP000662904">
    <property type="component" value="Chromosome"/>
</dbReference>
<dbReference type="InterPro" id="IPR002197">
    <property type="entry name" value="HTH_Fis"/>
</dbReference>
<dbReference type="InterPro" id="IPR013767">
    <property type="entry name" value="PAS_fold"/>
</dbReference>
<gene>
    <name evidence="8" type="primary">acoR_2</name>
    <name evidence="8" type="ORF">H0A61_00689</name>
</gene>
<dbReference type="PROSITE" id="PS50045">
    <property type="entry name" value="SIGMA54_INTERACT_4"/>
    <property type="match status" value="1"/>
</dbReference>
<dbReference type="InterPro" id="IPR025662">
    <property type="entry name" value="Sigma_54_int_dom_ATP-bd_1"/>
</dbReference>
<evidence type="ECO:0000259" key="7">
    <source>
        <dbReference type="PROSITE" id="PS50112"/>
    </source>
</evidence>
<evidence type="ECO:0000259" key="6">
    <source>
        <dbReference type="PROSITE" id="PS50045"/>
    </source>
</evidence>
<dbReference type="PROSITE" id="PS00675">
    <property type="entry name" value="SIGMA54_INTERACT_1"/>
    <property type="match status" value="1"/>
</dbReference>
<dbReference type="Pfam" id="PF01590">
    <property type="entry name" value="GAF"/>
    <property type="match status" value="1"/>
</dbReference>
<dbReference type="GO" id="GO:0043565">
    <property type="term" value="F:sequence-specific DNA binding"/>
    <property type="evidence" value="ECO:0007669"/>
    <property type="project" value="InterPro"/>
</dbReference>
<dbReference type="InterPro" id="IPR027417">
    <property type="entry name" value="P-loop_NTPase"/>
</dbReference>
<dbReference type="InterPro" id="IPR002078">
    <property type="entry name" value="Sigma_54_int"/>
</dbReference>
<dbReference type="InterPro" id="IPR058031">
    <property type="entry name" value="AAA_lid_NorR"/>
</dbReference>
<evidence type="ECO:0000256" key="5">
    <source>
        <dbReference type="ARBA" id="ARBA00023163"/>
    </source>
</evidence>
<organism evidence="8 9">
    <name type="scientific">Koleobacter methoxysyntrophicus</name>
    <dbReference type="NCBI Taxonomy" id="2751313"/>
    <lineage>
        <taxon>Bacteria</taxon>
        <taxon>Bacillati</taxon>
        <taxon>Bacillota</taxon>
        <taxon>Clostridia</taxon>
        <taxon>Koleobacterales</taxon>
        <taxon>Koleobacteraceae</taxon>
        <taxon>Koleobacter</taxon>
    </lineage>
</organism>
<dbReference type="Gene3D" id="3.40.50.300">
    <property type="entry name" value="P-loop containing nucleotide triphosphate hydrolases"/>
    <property type="match status" value="1"/>
</dbReference>
<dbReference type="InterPro" id="IPR003018">
    <property type="entry name" value="GAF"/>
</dbReference>
<name>A0A8A0RLM9_9FIRM</name>
<evidence type="ECO:0000256" key="4">
    <source>
        <dbReference type="ARBA" id="ARBA00023125"/>
    </source>
</evidence>
<keyword evidence="1" id="KW-0547">Nucleotide-binding</keyword>
<dbReference type="GO" id="GO:0005524">
    <property type="term" value="F:ATP binding"/>
    <property type="evidence" value="ECO:0007669"/>
    <property type="project" value="UniProtKB-KW"/>
</dbReference>
<feature type="domain" description="PAS" evidence="7">
    <location>
        <begin position="221"/>
        <end position="273"/>
    </location>
</feature>
<dbReference type="PROSITE" id="PS00688">
    <property type="entry name" value="SIGMA54_INTERACT_3"/>
    <property type="match status" value="1"/>
</dbReference>
<evidence type="ECO:0000256" key="2">
    <source>
        <dbReference type="ARBA" id="ARBA00022840"/>
    </source>
</evidence>
<dbReference type="FunFam" id="3.40.50.300:FF:000006">
    <property type="entry name" value="DNA-binding transcriptional regulator NtrC"/>
    <property type="match status" value="1"/>
</dbReference>
<proteinExistence type="predicted"/>
<dbReference type="CDD" id="cd00130">
    <property type="entry name" value="PAS"/>
    <property type="match status" value="1"/>
</dbReference>
<evidence type="ECO:0000313" key="8">
    <source>
        <dbReference type="EMBL" id="QSQ08367.1"/>
    </source>
</evidence>
<dbReference type="InterPro" id="IPR035965">
    <property type="entry name" value="PAS-like_dom_sf"/>
</dbReference>
<dbReference type="PANTHER" id="PTHR32071:SF57">
    <property type="entry name" value="C4-DICARBOXYLATE TRANSPORT TRANSCRIPTIONAL REGULATORY PROTEIN DCTD"/>
    <property type="match status" value="1"/>
</dbReference>
<dbReference type="RefSeq" id="WP_206708580.1">
    <property type="nucleotide sequence ID" value="NZ_CP059066.1"/>
</dbReference>
<keyword evidence="2" id="KW-0067">ATP-binding</keyword>
<dbReference type="InterPro" id="IPR003593">
    <property type="entry name" value="AAA+_ATPase"/>
</dbReference>
<keyword evidence="3" id="KW-0805">Transcription regulation</keyword>
<dbReference type="PROSITE" id="PS00676">
    <property type="entry name" value="SIGMA54_INTERACT_2"/>
    <property type="match status" value="1"/>
</dbReference>
<dbReference type="InterPro" id="IPR025943">
    <property type="entry name" value="Sigma_54_int_dom_ATP-bd_2"/>
</dbReference>
<dbReference type="PANTHER" id="PTHR32071">
    <property type="entry name" value="TRANSCRIPTIONAL REGULATORY PROTEIN"/>
    <property type="match status" value="1"/>
</dbReference>
<dbReference type="Pfam" id="PF02954">
    <property type="entry name" value="HTH_8"/>
    <property type="match status" value="1"/>
</dbReference>
<keyword evidence="5" id="KW-0804">Transcription</keyword>
<dbReference type="SMART" id="SM00382">
    <property type="entry name" value="AAA"/>
    <property type="match status" value="1"/>
</dbReference>
<dbReference type="NCBIfam" id="TIGR00229">
    <property type="entry name" value="sensory_box"/>
    <property type="match status" value="1"/>
</dbReference>
<dbReference type="Gene3D" id="1.10.8.60">
    <property type="match status" value="1"/>
</dbReference>
<keyword evidence="4" id="KW-0238">DNA-binding</keyword>
<protein>
    <submittedName>
        <fullName evidence="8">Acetoin dehydrogenase operon transcriptional activator AcoR</fullName>
    </submittedName>
</protein>
<dbReference type="EMBL" id="CP059066">
    <property type="protein sequence ID" value="QSQ08367.1"/>
    <property type="molecule type" value="Genomic_DNA"/>
</dbReference>
<evidence type="ECO:0000256" key="1">
    <source>
        <dbReference type="ARBA" id="ARBA00022741"/>
    </source>
</evidence>
<dbReference type="Pfam" id="PF00158">
    <property type="entry name" value="Sigma54_activat"/>
    <property type="match status" value="1"/>
</dbReference>
<dbReference type="Gene3D" id="3.30.450.40">
    <property type="match status" value="1"/>
</dbReference>
<dbReference type="PRINTS" id="PR01590">
    <property type="entry name" value="HTHFIS"/>
</dbReference>
<dbReference type="Gene3D" id="3.30.450.20">
    <property type="entry name" value="PAS domain"/>
    <property type="match status" value="1"/>
</dbReference>
<dbReference type="CDD" id="cd00009">
    <property type="entry name" value="AAA"/>
    <property type="match status" value="1"/>
</dbReference>
<dbReference type="Pfam" id="PF25601">
    <property type="entry name" value="AAA_lid_14"/>
    <property type="match status" value="1"/>
</dbReference>
<dbReference type="SUPFAM" id="SSF52540">
    <property type="entry name" value="P-loop containing nucleoside triphosphate hydrolases"/>
    <property type="match status" value="1"/>
</dbReference>
<feature type="domain" description="Sigma-54 factor interaction" evidence="6">
    <location>
        <begin position="351"/>
        <end position="581"/>
    </location>
</feature>
<dbReference type="SUPFAM" id="SSF46689">
    <property type="entry name" value="Homeodomain-like"/>
    <property type="match status" value="1"/>
</dbReference>
<dbReference type="Gene3D" id="1.10.10.60">
    <property type="entry name" value="Homeodomain-like"/>
    <property type="match status" value="1"/>
</dbReference>
<sequence>MPGQVILKKKPEFYRAWRAFIETGEINNHVIRPVIAESWKRSRSYGVDPYTSKRPDKLHTEEIEKRYKKMEKLINISKPFMSSLYSIVENSGFIVRLADDEGYILVTLGDKDIIEGRKGLNIFPGDNCSEQRIGTNAIGTSIVAGTPLQVFAAEHYCRDYHIWTSSACPIRDTRGRIIGVLSMTGEYDKVHPHTLGMVVAAVEAIENQMEIDEKNQQLAMAVKHFHAIMESISEGLVSVDEKGRITEINYTARKMVGIREDEIIGQNIKRLFDTNTRKILNVLKTGKGFSEEEMVLETRQRSIRCITTATPILMEKEKVAGAVITIREIKTVHNLVNRMVGANARFGFDDILGESQKIKEAIRLAKLAAANTTTVLLMGESGTGKEMFAQAIHNFSSRRDGSFVFLNCGAIPRELVASELFGYVEGAFTGAKRGGRPGKFELADGGTIFLDEIGDMPLDAQAHLLRVLETKQITRIGGNKVIPVDVRVIAATHKDLEAEVRAGNFRQDLFFRLNVMPIKIPPLRERKEDIPILIAHFKEKLGEHMGKAVSTIDRKFLRAMMHYSWPGNVRELQNVLQQAINLADGDVLTEEHLPDSIRNSGTPFLNNMLGDEPLSLEEVEKREIVRTLQIFNGNITKTAESLGIGRNTLYRKMKKYGIESVP</sequence>
<keyword evidence="9" id="KW-1185">Reference proteome</keyword>
<dbReference type="KEGG" id="kme:H0A61_00689"/>
<dbReference type="SUPFAM" id="SSF55785">
    <property type="entry name" value="PYP-like sensor domain (PAS domain)"/>
    <property type="match status" value="1"/>
</dbReference>
<dbReference type="GO" id="GO:0006355">
    <property type="term" value="P:regulation of DNA-templated transcription"/>
    <property type="evidence" value="ECO:0007669"/>
    <property type="project" value="InterPro"/>
</dbReference>
<dbReference type="InterPro" id="IPR000014">
    <property type="entry name" value="PAS"/>
</dbReference>